<geneLocation type="plasmid" evidence="4">
    <name>pMaq22A_1p DNA</name>
</geneLocation>
<feature type="chain" id="PRO_5012033359" evidence="2">
    <location>
        <begin position="27"/>
        <end position="79"/>
    </location>
</feature>
<accession>A0A1Y0ZIX4</accession>
<evidence type="ECO:0000256" key="1">
    <source>
        <dbReference type="SAM" id="MobiDB-lite"/>
    </source>
</evidence>
<evidence type="ECO:0000313" key="4">
    <source>
        <dbReference type="Proteomes" id="UP000061432"/>
    </source>
</evidence>
<reference evidence="4" key="2">
    <citation type="submission" date="2015-01" db="EMBL/GenBank/DDBJ databases">
        <title>Complete genome sequence of Methylobacterium aquaticum strain 22A.</title>
        <authorList>
            <person name="Tani A."/>
            <person name="Ogura Y."/>
            <person name="Hayashi T."/>
        </authorList>
    </citation>
    <scope>NUCLEOTIDE SEQUENCE [LARGE SCALE GENOMIC DNA]</scope>
    <source>
        <strain evidence="4">MA-22A</strain>
        <plasmid evidence="4">Plasmid pMaq22A_1p DNA</plasmid>
    </source>
</reference>
<gene>
    <name evidence="3" type="ORF">Maq22A_1p38480</name>
</gene>
<dbReference type="Proteomes" id="UP000061432">
    <property type="component" value="Plasmid pMaq22A_1p"/>
</dbReference>
<dbReference type="EMBL" id="AP014705">
    <property type="protein sequence ID" value="BAR47324.1"/>
    <property type="molecule type" value="Genomic_DNA"/>
</dbReference>
<evidence type="ECO:0000256" key="2">
    <source>
        <dbReference type="SAM" id="SignalP"/>
    </source>
</evidence>
<feature type="signal peptide" evidence="2">
    <location>
        <begin position="1"/>
        <end position="26"/>
    </location>
</feature>
<name>A0A1Y0ZIX4_9HYPH</name>
<organism evidence="3 4">
    <name type="scientific">Methylobacterium aquaticum</name>
    <dbReference type="NCBI Taxonomy" id="270351"/>
    <lineage>
        <taxon>Bacteria</taxon>
        <taxon>Pseudomonadati</taxon>
        <taxon>Pseudomonadota</taxon>
        <taxon>Alphaproteobacteria</taxon>
        <taxon>Hyphomicrobiales</taxon>
        <taxon>Methylobacteriaceae</taxon>
        <taxon>Methylobacterium</taxon>
    </lineage>
</organism>
<reference evidence="3 4" key="1">
    <citation type="journal article" date="2015" name="Genome Announc.">
        <title>Complete Genome Sequence of Methylobacterium aquaticum Strain 22A, Isolated from Racomitrium japonicum Moss.</title>
        <authorList>
            <person name="Tani A."/>
            <person name="Ogura Y."/>
            <person name="Hayashi T."/>
            <person name="Kimbara K."/>
        </authorList>
    </citation>
    <scope>NUCLEOTIDE SEQUENCE [LARGE SCALE GENOMIC DNA]</scope>
    <source>
        <strain evidence="3 4">MA-22A</strain>
        <plasmid evidence="4">Plasmid pMaq22A_1p DNA</plasmid>
    </source>
</reference>
<keyword evidence="2" id="KW-0732">Signal</keyword>
<dbReference type="AlphaFoldDB" id="A0A1Y0ZIX4"/>
<proteinExistence type="predicted"/>
<protein>
    <submittedName>
        <fullName evidence="3">Uncharacterized protein</fullName>
    </submittedName>
</protein>
<feature type="region of interest" description="Disordered" evidence="1">
    <location>
        <begin position="40"/>
        <end position="79"/>
    </location>
</feature>
<dbReference type="KEGG" id="maqu:Maq22A_1p38480"/>
<evidence type="ECO:0000313" key="3">
    <source>
        <dbReference type="EMBL" id="BAR47324.1"/>
    </source>
</evidence>
<keyword evidence="3" id="KW-0614">Plasmid</keyword>
<sequence length="79" mass="8323">MGNVAMIRAAVLSAALMSGIPGQAIASAWDNVPPSWRAEGYRNSRPAFGSPDAVLTTESIRPAPPRVLIERPQPAGAQR</sequence>